<dbReference type="RefSeq" id="WP_310026331.1">
    <property type="nucleotide sequence ID" value="NZ_JAVDVI010000007.1"/>
</dbReference>
<dbReference type="Pfam" id="PF12833">
    <property type="entry name" value="HTH_18"/>
    <property type="match status" value="1"/>
</dbReference>
<dbReference type="EMBL" id="JAVDVI010000007">
    <property type="protein sequence ID" value="MDR6967948.1"/>
    <property type="molecule type" value="Genomic_DNA"/>
</dbReference>
<proteinExistence type="predicted"/>
<dbReference type="PROSITE" id="PS01124">
    <property type="entry name" value="HTH_ARAC_FAMILY_2"/>
    <property type="match status" value="1"/>
</dbReference>
<accession>A0ABU1TPQ5</accession>
<evidence type="ECO:0000313" key="4">
    <source>
        <dbReference type="Proteomes" id="UP001255185"/>
    </source>
</evidence>
<dbReference type="Proteomes" id="UP001255185">
    <property type="component" value="Unassembled WGS sequence"/>
</dbReference>
<keyword evidence="1" id="KW-0238">DNA-binding</keyword>
<organism evidence="3 4">
    <name type="scientific">Flavobacterium arsenatis</name>
    <dbReference type="NCBI Taxonomy" id="1484332"/>
    <lineage>
        <taxon>Bacteria</taxon>
        <taxon>Pseudomonadati</taxon>
        <taxon>Bacteroidota</taxon>
        <taxon>Flavobacteriia</taxon>
        <taxon>Flavobacteriales</taxon>
        <taxon>Flavobacteriaceae</taxon>
        <taxon>Flavobacterium</taxon>
    </lineage>
</organism>
<evidence type="ECO:0000313" key="3">
    <source>
        <dbReference type="EMBL" id="MDR6967948.1"/>
    </source>
</evidence>
<dbReference type="PANTHER" id="PTHR43280">
    <property type="entry name" value="ARAC-FAMILY TRANSCRIPTIONAL REGULATOR"/>
    <property type="match status" value="1"/>
</dbReference>
<dbReference type="Gene3D" id="1.10.10.60">
    <property type="entry name" value="Homeodomain-like"/>
    <property type="match status" value="1"/>
</dbReference>
<dbReference type="InterPro" id="IPR018060">
    <property type="entry name" value="HTH_AraC"/>
</dbReference>
<gene>
    <name evidence="3" type="ORF">J2X31_001962</name>
</gene>
<dbReference type="PANTHER" id="PTHR43280:SF2">
    <property type="entry name" value="HTH-TYPE TRANSCRIPTIONAL REGULATOR EXSA"/>
    <property type="match status" value="1"/>
</dbReference>
<comment type="caution">
    <text evidence="3">The sequence shown here is derived from an EMBL/GenBank/DDBJ whole genome shotgun (WGS) entry which is preliminary data.</text>
</comment>
<feature type="domain" description="HTH araC/xylS-type" evidence="2">
    <location>
        <begin position="159"/>
        <end position="262"/>
    </location>
</feature>
<reference evidence="3 4" key="1">
    <citation type="submission" date="2023-07" db="EMBL/GenBank/DDBJ databases">
        <title>Sorghum-associated microbial communities from plants grown in Nebraska, USA.</title>
        <authorList>
            <person name="Schachtman D."/>
        </authorList>
    </citation>
    <scope>NUCLEOTIDE SEQUENCE [LARGE SCALE GENOMIC DNA]</scope>
    <source>
        <strain evidence="3 4">3773</strain>
    </source>
</reference>
<protein>
    <submittedName>
        <fullName evidence="3">AraC-like DNA-binding protein</fullName>
    </submittedName>
</protein>
<name>A0ABU1TPQ5_9FLAO</name>
<sequence length="277" mass="32811">MKLEFYKPKNKLLHPYMEGYYFLTKKESEPTVEYLTFPNNFSIISVYQNTEIEFLENKVVINGKKNKEFSSDLICHYKKPINVVCKGELNEVTFYFKPLGLNAFLNKPLCNFTNEFFSNFIPFEDYTPEMMSILEEKEMENKRDLIEKYWLSKLIDFKHPFLHQVIDDLTNESNDYSVAELADKYKTSRQNLSKHFETHLCKTPSDFKKIQRFREALKSKIDKKSGENLTSLSNDLLFYDQSHLIKDFKSLTGMTPKAFFKNISSQEDGKINWLFTQ</sequence>
<keyword evidence="4" id="KW-1185">Reference proteome</keyword>
<evidence type="ECO:0000256" key="1">
    <source>
        <dbReference type="ARBA" id="ARBA00023125"/>
    </source>
</evidence>
<evidence type="ECO:0000259" key="2">
    <source>
        <dbReference type="PROSITE" id="PS01124"/>
    </source>
</evidence>
<dbReference type="SMART" id="SM00342">
    <property type="entry name" value="HTH_ARAC"/>
    <property type="match status" value="1"/>
</dbReference>